<dbReference type="InterPro" id="IPR052514">
    <property type="entry name" value="SAM-dependent_MTase"/>
</dbReference>
<dbReference type="AlphaFoldDB" id="A0AAN8G4V9"/>
<evidence type="ECO:0000313" key="2">
    <source>
        <dbReference type="EMBL" id="KAK6167858.1"/>
    </source>
</evidence>
<dbReference type="Gene3D" id="3.40.50.150">
    <property type="entry name" value="Vaccinia Virus protein VP39"/>
    <property type="match status" value="1"/>
</dbReference>
<dbReference type="Pfam" id="PF05050">
    <property type="entry name" value="Methyltransf_21"/>
    <property type="match status" value="1"/>
</dbReference>
<protein>
    <recommendedName>
        <fullName evidence="1">Methyltransferase FkbM domain-containing protein</fullName>
    </recommendedName>
</protein>
<evidence type="ECO:0000313" key="3">
    <source>
        <dbReference type="Proteomes" id="UP001347796"/>
    </source>
</evidence>
<accession>A0AAN8G4V9</accession>
<proteinExistence type="predicted"/>
<organism evidence="2 3">
    <name type="scientific">Patella caerulea</name>
    <name type="common">Rayed Mediterranean limpet</name>
    <dbReference type="NCBI Taxonomy" id="87958"/>
    <lineage>
        <taxon>Eukaryota</taxon>
        <taxon>Metazoa</taxon>
        <taxon>Spiralia</taxon>
        <taxon>Lophotrochozoa</taxon>
        <taxon>Mollusca</taxon>
        <taxon>Gastropoda</taxon>
        <taxon>Patellogastropoda</taxon>
        <taxon>Patelloidea</taxon>
        <taxon>Patellidae</taxon>
        <taxon>Patella</taxon>
    </lineage>
</organism>
<dbReference type="SUPFAM" id="SSF53335">
    <property type="entry name" value="S-adenosyl-L-methionine-dependent methyltransferases"/>
    <property type="match status" value="1"/>
</dbReference>
<dbReference type="InterPro" id="IPR006342">
    <property type="entry name" value="FkbM_mtfrase"/>
</dbReference>
<comment type="caution">
    <text evidence="2">The sequence shown here is derived from an EMBL/GenBank/DDBJ whole genome shotgun (WGS) entry which is preliminary data.</text>
</comment>
<name>A0AAN8G4V9_PATCE</name>
<dbReference type="Proteomes" id="UP001347796">
    <property type="component" value="Unassembled WGS sequence"/>
</dbReference>
<sequence length="346" mass="38854">MLRSQLFITSKYSELFGKKSDCINDVTLQKIINMFANASKHSINSAHVDRNVLKEVGIQIKDKEAQQSMSDVDLSRDIVVQRLNGKWVTENDVCNTNEKLRIAKLKMKGKETPIYIYNAGEDVYISDNVARSGQWEGDLVGWVLNQLEKDQEAVFVDIGANIGVFSLTAAMFGRHVVSVDPVRKNVQRLCRSIMDSVGFKGRVNVVHNALSDSRGTVQLGTYKGNVGGTFVKELTDQKPPKDEGLEVAYTVLLDDLLEIFKFKKAVMKIDVESFENKVLAGGKLFFEKVNVLALTMEWSTHKTRTTGKDIIDFLVPQGFKPQTPGGQILETNNYAKWPVNVFWVKL</sequence>
<reference evidence="2 3" key="1">
    <citation type="submission" date="2024-01" db="EMBL/GenBank/DDBJ databases">
        <title>The genome of the rayed Mediterranean limpet Patella caerulea (Linnaeus, 1758).</title>
        <authorList>
            <person name="Anh-Thu Weber A."/>
            <person name="Halstead-Nussloch G."/>
        </authorList>
    </citation>
    <scope>NUCLEOTIDE SEQUENCE [LARGE SCALE GENOMIC DNA]</scope>
    <source>
        <strain evidence="2">AATW-2023a</strain>
        <tissue evidence="2">Whole specimen</tissue>
    </source>
</reference>
<gene>
    <name evidence="2" type="ORF">SNE40_021790</name>
</gene>
<feature type="domain" description="Methyltransferase FkbM" evidence="1">
    <location>
        <begin position="157"/>
        <end position="320"/>
    </location>
</feature>
<evidence type="ECO:0000259" key="1">
    <source>
        <dbReference type="Pfam" id="PF05050"/>
    </source>
</evidence>
<dbReference type="NCBIfam" id="TIGR01444">
    <property type="entry name" value="fkbM_fam"/>
    <property type="match status" value="1"/>
</dbReference>
<dbReference type="InterPro" id="IPR029063">
    <property type="entry name" value="SAM-dependent_MTases_sf"/>
</dbReference>
<dbReference type="PANTHER" id="PTHR34203">
    <property type="entry name" value="METHYLTRANSFERASE, FKBM FAMILY PROTEIN"/>
    <property type="match status" value="1"/>
</dbReference>
<dbReference type="EMBL" id="JAZGQO010000018">
    <property type="protein sequence ID" value="KAK6167858.1"/>
    <property type="molecule type" value="Genomic_DNA"/>
</dbReference>
<dbReference type="PANTHER" id="PTHR34203:SF15">
    <property type="entry name" value="SLL1173 PROTEIN"/>
    <property type="match status" value="1"/>
</dbReference>
<keyword evidence="3" id="KW-1185">Reference proteome</keyword>